<evidence type="ECO:0000313" key="2">
    <source>
        <dbReference type="Proteomes" id="UP000183365"/>
    </source>
</evidence>
<protein>
    <submittedName>
        <fullName evidence="1">Uncharacterized protein</fullName>
    </submittedName>
</protein>
<name>A0A1L0B4W0_9ASCO</name>
<reference evidence="2" key="1">
    <citation type="submission" date="2016-11" db="EMBL/GenBank/DDBJ databases">
        <authorList>
            <person name="Guldener U."/>
        </authorList>
    </citation>
    <scope>NUCLEOTIDE SEQUENCE [LARGE SCALE GENOMIC DNA]</scope>
</reference>
<proteinExistence type="predicted"/>
<gene>
    <name evidence="1" type="ORF">HGUI_03060</name>
</gene>
<dbReference type="InterPro" id="IPR011990">
    <property type="entry name" value="TPR-like_helical_dom_sf"/>
</dbReference>
<dbReference type="EMBL" id="FQNF01000067">
    <property type="protein sequence ID" value="SGZ40860.1"/>
    <property type="molecule type" value="Genomic_DNA"/>
</dbReference>
<organism evidence="1 2">
    <name type="scientific">Hanseniaspora guilliermondii</name>
    <dbReference type="NCBI Taxonomy" id="56406"/>
    <lineage>
        <taxon>Eukaryota</taxon>
        <taxon>Fungi</taxon>
        <taxon>Dikarya</taxon>
        <taxon>Ascomycota</taxon>
        <taxon>Saccharomycotina</taxon>
        <taxon>Saccharomycetes</taxon>
        <taxon>Saccharomycodales</taxon>
        <taxon>Saccharomycodaceae</taxon>
        <taxon>Hanseniaspora</taxon>
    </lineage>
</organism>
<dbReference type="Gene3D" id="1.25.40.10">
    <property type="entry name" value="Tetratricopeptide repeat domain"/>
    <property type="match status" value="1"/>
</dbReference>
<dbReference type="Proteomes" id="UP000183365">
    <property type="component" value="Unassembled WGS sequence"/>
</dbReference>
<dbReference type="VEuPathDB" id="FungiDB:HGUI_03060"/>
<evidence type="ECO:0000313" key="1">
    <source>
        <dbReference type="EMBL" id="SGZ40860.1"/>
    </source>
</evidence>
<sequence>MSIKPWNLYSIEKWKTVITQNDCDNVIDAFLHTICYNYYNNSIVIDLLLQKYKDKSDITNKVLLYIINNIPCYNLNKYVKLYNKSNNTKFKPSKQLTSLITSLWAFESFINKKNFNTFENEKLKLLKSKSVNKWLEYFNYLLNNRDNISDFYIINTFERFLQITPSYLKVWILYIDFTKRTNENKPENVFILYQRLNSIRTINTFYSTMDPKLKNYLRLYYMDEIKMWKTTLIHDESLCKKVDIVSSLFKIVKNLKNNNDSLDAKEINQLLLVYLDVLNKHLNIKYKNRFIEILGTLINEFGFKNECEPKIKNYLTSKNLNNFFCNIKDSASNLNLMATFSKFVIKKLLSNVSTDTISKNTFSLYLKDFVYNQNIMPHSNQIITYNNLKKLINKYGTIDDYRNFILFISKLQAKNKKPVRRLKPKPKNIIRRQHLKRKIMQ</sequence>
<dbReference type="AlphaFoldDB" id="A0A1L0B4W0"/>
<dbReference type="OrthoDB" id="3973051at2759"/>
<keyword evidence="2" id="KW-1185">Reference proteome</keyword>
<accession>A0A1L0B4W0</accession>